<keyword evidence="6" id="KW-0325">Glycoprotein</keyword>
<dbReference type="AlphaFoldDB" id="A0A6P7FKC2"/>
<comment type="subcellular location">
    <subcellularLocation>
        <location evidence="1">Membrane</location>
        <topology evidence="1">Multi-pass membrane protein</topology>
    </subcellularLocation>
</comment>
<evidence type="ECO:0000256" key="4">
    <source>
        <dbReference type="ARBA" id="ARBA00023136"/>
    </source>
</evidence>
<evidence type="ECO:0000313" key="8">
    <source>
        <dbReference type="RefSeq" id="XP_028136589.1"/>
    </source>
</evidence>
<proteinExistence type="predicted"/>
<dbReference type="InParanoid" id="A0A6P7FKC2"/>
<evidence type="ECO:0000256" key="6">
    <source>
        <dbReference type="ARBA" id="ARBA00023180"/>
    </source>
</evidence>
<evidence type="ECO:0000256" key="7">
    <source>
        <dbReference type="SAM" id="Phobius"/>
    </source>
</evidence>
<dbReference type="GO" id="GO:0004930">
    <property type="term" value="F:G protein-coupled receptor activity"/>
    <property type="evidence" value="ECO:0007669"/>
    <property type="project" value="InterPro"/>
</dbReference>
<dbReference type="SUPFAM" id="SSF53822">
    <property type="entry name" value="Periplasmic binding protein-like I"/>
    <property type="match status" value="1"/>
</dbReference>
<sequence>MICLQPDIRQIDSRKPHEFQYQRNSTTKDSPLRGNQEVMAIESMKCVAKRVNSSAMWLFVGVLYVLFTTVALMTTENNNVSVQSSVAPSFNNITLCGNGANDLLSLDVMSEDCVLVNGVCNCDQDVNLTSTMASEAYGLDGSTEDTTLGTTYLSEASTEPNTYATNGRQTSLDPANLYQPDDPDIDPYQRATLPYDKLLFSLPPQLTTTSLDYFSDPIYSTETTYTMSDSAVFLDKSVNGSKSLQEYPWPVKREAVVEGDLVIGGLMMVHEREDSITCGPIMPQGGIQALETMLYTIDQINANKLIVLPNITLGAHVLDDCDKDTYGLEMAVDFIKGKFLIS</sequence>
<dbReference type="InterPro" id="IPR000337">
    <property type="entry name" value="GPCR_3"/>
</dbReference>
<organism evidence="8">
    <name type="scientific">Diabrotica virgifera virgifera</name>
    <name type="common">western corn rootworm</name>
    <dbReference type="NCBI Taxonomy" id="50390"/>
    <lineage>
        <taxon>Eukaryota</taxon>
        <taxon>Metazoa</taxon>
        <taxon>Ecdysozoa</taxon>
        <taxon>Arthropoda</taxon>
        <taxon>Hexapoda</taxon>
        <taxon>Insecta</taxon>
        <taxon>Pterygota</taxon>
        <taxon>Neoptera</taxon>
        <taxon>Endopterygota</taxon>
        <taxon>Coleoptera</taxon>
        <taxon>Polyphaga</taxon>
        <taxon>Cucujiformia</taxon>
        <taxon>Chrysomeloidea</taxon>
        <taxon>Chrysomelidae</taxon>
        <taxon>Galerucinae</taxon>
        <taxon>Diabroticina</taxon>
        <taxon>Diabroticites</taxon>
        <taxon>Diabrotica</taxon>
    </lineage>
</organism>
<dbReference type="GO" id="GO:0016020">
    <property type="term" value="C:membrane"/>
    <property type="evidence" value="ECO:0007669"/>
    <property type="project" value="UniProtKB-SubCell"/>
</dbReference>
<dbReference type="RefSeq" id="XP_028136589.1">
    <property type="nucleotide sequence ID" value="XM_028280788.1"/>
</dbReference>
<keyword evidence="4 7" id="KW-0472">Membrane</keyword>
<protein>
    <submittedName>
        <fullName evidence="8">Uncharacterized protein LOC114331274</fullName>
    </submittedName>
</protein>
<evidence type="ECO:0000256" key="2">
    <source>
        <dbReference type="ARBA" id="ARBA00022692"/>
    </source>
</evidence>
<keyword evidence="5" id="KW-0675">Receptor</keyword>
<reference evidence="8" key="1">
    <citation type="submission" date="2025-08" db="UniProtKB">
        <authorList>
            <consortium name="RefSeq"/>
        </authorList>
    </citation>
    <scope>IDENTIFICATION</scope>
    <source>
        <tissue evidence="8">Whole insect</tissue>
    </source>
</reference>
<gene>
    <name evidence="8" type="primary">LOC114331274</name>
</gene>
<evidence type="ECO:0000256" key="3">
    <source>
        <dbReference type="ARBA" id="ARBA00022989"/>
    </source>
</evidence>
<accession>A0A6P7FKC2</accession>
<dbReference type="Gene3D" id="3.40.50.2300">
    <property type="match status" value="1"/>
</dbReference>
<feature type="transmembrane region" description="Helical" evidence="7">
    <location>
        <begin position="54"/>
        <end position="73"/>
    </location>
</feature>
<evidence type="ECO:0000256" key="1">
    <source>
        <dbReference type="ARBA" id="ARBA00004141"/>
    </source>
</evidence>
<dbReference type="PRINTS" id="PR00248">
    <property type="entry name" value="GPCRMGR"/>
</dbReference>
<dbReference type="InterPro" id="IPR028082">
    <property type="entry name" value="Peripla_BP_I"/>
</dbReference>
<name>A0A6P7FKC2_DIAVI</name>
<dbReference type="PANTHER" id="PTHR24060">
    <property type="entry name" value="METABOTROPIC GLUTAMATE RECEPTOR"/>
    <property type="match status" value="1"/>
</dbReference>
<keyword evidence="3 7" id="KW-1133">Transmembrane helix</keyword>
<dbReference type="InterPro" id="IPR050726">
    <property type="entry name" value="mGluR"/>
</dbReference>
<evidence type="ECO:0000256" key="5">
    <source>
        <dbReference type="ARBA" id="ARBA00023170"/>
    </source>
</evidence>
<keyword evidence="2 7" id="KW-0812">Transmembrane</keyword>